<evidence type="ECO:0000313" key="1">
    <source>
        <dbReference type="EMBL" id="KAJ2895338.1"/>
    </source>
</evidence>
<gene>
    <name evidence="1" type="ORF">MKZ38_006688</name>
</gene>
<keyword evidence="2" id="KW-1185">Reference proteome</keyword>
<accession>A0AAD5RJC3</accession>
<protein>
    <submittedName>
        <fullName evidence="1">Uncharacterized protein</fullName>
    </submittedName>
</protein>
<organism evidence="1 2">
    <name type="scientific">Zalerion maritima</name>
    <dbReference type="NCBI Taxonomy" id="339359"/>
    <lineage>
        <taxon>Eukaryota</taxon>
        <taxon>Fungi</taxon>
        <taxon>Dikarya</taxon>
        <taxon>Ascomycota</taxon>
        <taxon>Pezizomycotina</taxon>
        <taxon>Sordariomycetes</taxon>
        <taxon>Lulworthiomycetidae</taxon>
        <taxon>Lulworthiales</taxon>
        <taxon>Lulworthiaceae</taxon>
        <taxon>Zalerion</taxon>
    </lineage>
</organism>
<dbReference type="Proteomes" id="UP001201980">
    <property type="component" value="Unassembled WGS sequence"/>
</dbReference>
<comment type="caution">
    <text evidence="1">The sequence shown here is derived from an EMBL/GenBank/DDBJ whole genome shotgun (WGS) entry which is preliminary data.</text>
</comment>
<dbReference type="EMBL" id="JAKWBI020000411">
    <property type="protein sequence ID" value="KAJ2895338.1"/>
    <property type="molecule type" value="Genomic_DNA"/>
</dbReference>
<name>A0AAD5RJC3_9PEZI</name>
<reference evidence="1" key="1">
    <citation type="submission" date="2022-07" db="EMBL/GenBank/DDBJ databases">
        <title>Draft genome sequence of Zalerion maritima ATCC 34329, a (micro)plastics degrading marine fungus.</title>
        <authorList>
            <person name="Paco A."/>
            <person name="Goncalves M.F.M."/>
            <person name="Rocha-Santos T.A.P."/>
            <person name="Alves A."/>
        </authorList>
    </citation>
    <scope>NUCLEOTIDE SEQUENCE</scope>
    <source>
        <strain evidence="1">ATCC 34329</strain>
    </source>
</reference>
<dbReference type="AlphaFoldDB" id="A0AAD5RJC3"/>
<proteinExistence type="predicted"/>
<evidence type="ECO:0000313" key="2">
    <source>
        <dbReference type="Proteomes" id="UP001201980"/>
    </source>
</evidence>
<sequence length="66" mass="7153">MIPAKAQEQQPGGVIFLYSLGTPQHRVRGLQLPPLALGPPFPSSFRNNDPALALAPGHRIMKKPQT</sequence>